<dbReference type="Proteomes" id="UP000836841">
    <property type="component" value="Chromosome 1"/>
</dbReference>
<sequence length="128" mass="14954">MILRLYFELNKACARNHVVIHNEIGPEDDLDIVCAGDHSDSIRSHMLKYEEPFFDLDFNDNLWPSKTGWNCVLKYGPNHKFVASFEAYHSSHKRCGQLLSWIAKVDGIWFTKKYVHPPGLVLQWDITY</sequence>
<evidence type="ECO:0000313" key="8">
    <source>
        <dbReference type="Proteomes" id="UP000836841"/>
    </source>
</evidence>
<keyword evidence="8" id="KW-1185">Reference proteome</keyword>
<evidence type="ECO:0000256" key="1">
    <source>
        <dbReference type="ARBA" id="ARBA00004613"/>
    </source>
</evidence>
<evidence type="ECO:0000256" key="6">
    <source>
        <dbReference type="RuleBase" id="RU367044"/>
    </source>
</evidence>
<proteinExistence type="inferred from homology"/>
<gene>
    <name evidence="7" type="ORF">TAV2_LOCUS741</name>
</gene>
<dbReference type="GO" id="GO:0060320">
    <property type="term" value="P:rejection of self pollen"/>
    <property type="evidence" value="ECO:0007669"/>
    <property type="project" value="UniProtKB-KW"/>
</dbReference>
<accession>A0AAU9R8P7</accession>
<dbReference type="EMBL" id="OU466857">
    <property type="protein sequence ID" value="CAH2036039.1"/>
    <property type="molecule type" value="Genomic_DNA"/>
</dbReference>
<keyword evidence="3 6" id="KW-0713">Self-incompatibility</keyword>
<dbReference type="PANTHER" id="PTHR31232:SF172">
    <property type="entry name" value="S-PROTEIN HOMOLOG"/>
    <property type="match status" value="1"/>
</dbReference>
<keyword evidence="4 6" id="KW-0964">Secreted</keyword>
<dbReference type="Pfam" id="PF05938">
    <property type="entry name" value="Self-incomp_S1"/>
    <property type="match status" value="1"/>
</dbReference>
<evidence type="ECO:0000256" key="5">
    <source>
        <dbReference type="ARBA" id="ARBA00022729"/>
    </source>
</evidence>
<dbReference type="GO" id="GO:0005576">
    <property type="term" value="C:extracellular region"/>
    <property type="evidence" value="ECO:0007669"/>
    <property type="project" value="UniProtKB-SubCell"/>
</dbReference>
<protein>
    <recommendedName>
        <fullName evidence="6">S-protein homolog</fullName>
    </recommendedName>
</protein>
<organism evidence="7 8">
    <name type="scientific">Thlaspi arvense</name>
    <name type="common">Field penny-cress</name>
    <dbReference type="NCBI Taxonomy" id="13288"/>
    <lineage>
        <taxon>Eukaryota</taxon>
        <taxon>Viridiplantae</taxon>
        <taxon>Streptophyta</taxon>
        <taxon>Embryophyta</taxon>
        <taxon>Tracheophyta</taxon>
        <taxon>Spermatophyta</taxon>
        <taxon>Magnoliopsida</taxon>
        <taxon>eudicotyledons</taxon>
        <taxon>Gunneridae</taxon>
        <taxon>Pentapetalae</taxon>
        <taxon>rosids</taxon>
        <taxon>malvids</taxon>
        <taxon>Brassicales</taxon>
        <taxon>Brassicaceae</taxon>
        <taxon>Thlaspideae</taxon>
        <taxon>Thlaspi</taxon>
    </lineage>
</organism>
<keyword evidence="5" id="KW-0732">Signal</keyword>
<evidence type="ECO:0000256" key="4">
    <source>
        <dbReference type="ARBA" id="ARBA00022525"/>
    </source>
</evidence>
<reference evidence="7 8" key="1">
    <citation type="submission" date="2022-03" db="EMBL/GenBank/DDBJ databases">
        <authorList>
            <person name="Nunn A."/>
            <person name="Chopra R."/>
            <person name="Nunn A."/>
            <person name="Contreras Garrido A."/>
        </authorList>
    </citation>
    <scope>NUCLEOTIDE SEQUENCE [LARGE SCALE GENOMIC DNA]</scope>
</reference>
<evidence type="ECO:0000256" key="2">
    <source>
        <dbReference type="ARBA" id="ARBA00005581"/>
    </source>
</evidence>
<comment type="similarity">
    <text evidence="2 6">Belongs to the plant self-incompatibility (S1) protein family.</text>
</comment>
<evidence type="ECO:0000256" key="3">
    <source>
        <dbReference type="ARBA" id="ARBA00022471"/>
    </source>
</evidence>
<evidence type="ECO:0000313" key="7">
    <source>
        <dbReference type="EMBL" id="CAH2036039.1"/>
    </source>
</evidence>
<dbReference type="InterPro" id="IPR010264">
    <property type="entry name" value="Self-incomp_S1"/>
</dbReference>
<dbReference type="PANTHER" id="PTHR31232">
    <property type="match status" value="1"/>
</dbReference>
<comment type="subcellular location">
    <subcellularLocation>
        <location evidence="1 6">Secreted</location>
    </subcellularLocation>
</comment>
<dbReference type="AlphaFoldDB" id="A0AAU9R8P7"/>
<name>A0AAU9R8P7_THLAR</name>